<dbReference type="InParanoid" id="A0A0Q3EUV7"/>
<dbReference type="PANTHER" id="PTHR33207">
    <property type="entry name" value="F-BOX DOMAIN CONTAINING PROTEIN-RELATED"/>
    <property type="match status" value="1"/>
</dbReference>
<dbReference type="STRING" id="15368.A0A0Q3EUV7"/>
<protein>
    <recommendedName>
        <fullName evidence="1">F-box protein AT5G49610-like beta-propeller domain-containing protein</fullName>
    </recommendedName>
</protein>
<evidence type="ECO:0000313" key="3">
    <source>
        <dbReference type="EnsemblPlants" id="KQJ91279"/>
    </source>
</evidence>
<dbReference type="EMBL" id="CM000883">
    <property type="protein sequence ID" value="KQJ91279.1"/>
    <property type="molecule type" value="Genomic_DNA"/>
</dbReference>
<gene>
    <name evidence="2" type="ORF">BRADI_4g36796v3</name>
</gene>
<reference evidence="2" key="2">
    <citation type="submission" date="2017-06" db="EMBL/GenBank/DDBJ databases">
        <title>WGS assembly of Brachypodium distachyon.</title>
        <authorList>
            <consortium name="The International Brachypodium Initiative"/>
            <person name="Lucas S."/>
            <person name="Harmon-Smith M."/>
            <person name="Lail K."/>
            <person name="Tice H."/>
            <person name="Grimwood J."/>
            <person name="Bruce D."/>
            <person name="Barry K."/>
            <person name="Shu S."/>
            <person name="Lindquist E."/>
            <person name="Wang M."/>
            <person name="Pitluck S."/>
            <person name="Vogel J.P."/>
            <person name="Garvin D.F."/>
            <person name="Mockler T.C."/>
            <person name="Schmutz J."/>
            <person name="Rokhsar D."/>
            <person name="Bevan M.W."/>
        </authorList>
    </citation>
    <scope>NUCLEOTIDE SEQUENCE</scope>
    <source>
        <strain evidence="2">Bd21</strain>
    </source>
</reference>
<organism evidence="2">
    <name type="scientific">Brachypodium distachyon</name>
    <name type="common">Purple false brome</name>
    <name type="synonym">Trachynia distachya</name>
    <dbReference type="NCBI Taxonomy" id="15368"/>
    <lineage>
        <taxon>Eukaryota</taxon>
        <taxon>Viridiplantae</taxon>
        <taxon>Streptophyta</taxon>
        <taxon>Embryophyta</taxon>
        <taxon>Tracheophyta</taxon>
        <taxon>Spermatophyta</taxon>
        <taxon>Magnoliopsida</taxon>
        <taxon>Liliopsida</taxon>
        <taxon>Poales</taxon>
        <taxon>Poaceae</taxon>
        <taxon>BOP clade</taxon>
        <taxon>Pooideae</taxon>
        <taxon>Stipodae</taxon>
        <taxon>Brachypodieae</taxon>
        <taxon>Brachypodium</taxon>
    </lineage>
</organism>
<dbReference type="OrthoDB" id="599560at2759"/>
<dbReference type="InterPro" id="IPR036047">
    <property type="entry name" value="F-box-like_dom_sf"/>
</dbReference>
<dbReference type="SUPFAM" id="SSF81383">
    <property type="entry name" value="F-box domain"/>
    <property type="match status" value="1"/>
</dbReference>
<evidence type="ECO:0000313" key="4">
    <source>
        <dbReference type="Proteomes" id="UP000008810"/>
    </source>
</evidence>
<feature type="domain" description="F-box protein AT5G49610-like beta-propeller" evidence="1">
    <location>
        <begin position="135"/>
        <end position="402"/>
    </location>
</feature>
<dbReference type="EnsemblPlants" id="KQJ91279">
    <property type="protein sequence ID" value="KQJ91279"/>
    <property type="gene ID" value="BRADI_4g36796v3"/>
</dbReference>
<dbReference type="ExpressionAtlas" id="A0A0Q3EUV7">
    <property type="expression patterns" value="baseline"/>
</dbReference>
<dbReference type="Pfam" id="PF23635">
    <property type="entry name" value="Beta-prop_AT5G49610-like"/>
    <property type="match status" value="1"/>
</dbReference>
<evidence type="ECO:0000259" key="1">
    <source>
        <dbReference type="Pfam" id="PF23635"/>
    </source>
</evidence>
<accession>A0A0Q3EUV7</accession>
<name>A0A0Q3EUV7_BRADI</name>
<reference evidence="2 3" key="1">
    <citation type="journal article" date="2010" name="Nature">
        <title>Genome sequencing and analysis of the model grass Brachypodium distachyon.</title>
        <authorList>
            <consortium name="International Brachypodium Initiative"/>
        </authorList>
    </citation>
    <scope>NUCLEOTIDE SEQUENCE [LARGE SCALE GENOMIC DNA]</scope>
    <source>
        <strain evidence="2 3">Bd21</strain>
    </source>
</reference>
<dbReference type="AlphaFoldDB" id="A0A0Q3EUV7"/>
<sequence length="418" mass="47313">MASQLGPPQSPPPAKYPPPDATTITAIGDDLLLEIFLRLPSLPSLVRTAFACRTFLDAVRSSRTFRRQFCTFHPPQLLGFFINHCRSGSAIPPFVPLRSRSDPDLAAVVRGSDFFLTRLPVDSKDSSPGWYFEGCNDGYLVLANQSTKQIAVYNPLAQALNLLPQAPDEIFHNYADFHIVFPNEDQRSFRMICVQQQLQAQVCATVFSPDTREWQCFPWVGTPTPLPGYDGDNCLNFYPGTVVNGFVYWKHTSQAYVLVLNTVTLQFSRMDLPPHLKEIDYALFSLGQNKDGELCMVCADYDAKQGALIVWFWRADDDGVEKWILNEVCPLDTFIDGSMCLTKAHVTVQLVAIIDGFVYLSTRYSHTECLLCFCLETTEWKKLVDDTYARHIHPYIMAWPPSLVSNKGMRSRFCHPLR</sequence>
<keyword evidence="4" id="KW-1185">Reference proteome</keyword>
<dbReference type="Gramene" id="KQJ91279">
    <property type="protein sequence ID" value="KQJ91279"/>
    <property type="gene ID" value="BRADI_4g36796v3"/>
</dbReference>
<proteinExistence type="predicted"/>
<dbReference type="Proteomes" id="UP000008810">
    <property type="component" value="Chromosome 4"/>
</dbReference>
<evidence type="ECO:0000313" key="2">
    <source>
        <dbReference type="EMBL" id="KQJ91279.1"/>
    </source>
</evidence>
<reference evidence="3" key="3">
    <citation type="submission" date="2018-08" db="UniProtKB">
        <authorList>
            <consortium name="EnsemblPlants"/>
        </authorList>
    </citation>
    <scope>IDENTIFICATION</scope>
    <source>
        <strain evidence="3">cv. Bd21</strain>
    </source>
</reference>
<dbReference type="InterPro" id="IPR056594">
    <property type="entry name" value="AT5G49610-like_b-prop"/>
</dbReference>